<dbReference type="KEGG" id="tmc:LMI_2928"/>
<evidence type="ECO:0000313" key="3">
    <source>
        <dbReference type="Proteomes" id="UP000032414"/>
    </source>
</evidence>
<gene>
    <name evidence="2" type="ORF">LMI_2928</name>
</gene>
<reference evidence="3" key="1">
    <citation type="submission" date="2014-09" db="EMBL/GenBank/DDBJ databases">
        <authorList>
            <person name="Gomez-Valero L."/>
        </authorList>
    </citation>
    <scope>NUCLEOTIDE SEQUENCE [LARGE SCALE GENOMIC DNA]</scope>
    <source>
        <strain evidence="3">ATCC33218</strain>
    </source>
</reference>
<feature type="coiled-coil region" evidence="1">
    <location>
        <begin position="260"/>
        <end position="294"/>
    </location>
</feature>
<proteinExistence type="predicted"/>
<dbReference type="Proteomes" id="UP000032414">
    <property type="component" value="Chromosome I"/>
</dbReference>
<organism evidence="2 3">
    <name type="scientific">Legionella micdadei</name>
    <name type="common">Tatlockia micdadei</name>
    <dbReference type="NCBI Taxonomy" id="451"/>
    <lineage>
        <taxon>Bacteria</taxon>
        <taxon>Pseudomonadati</taxon>
        <taxon>Pseudomonadota</taxon>
        <taxon>Gammaproteobacteria</taxon>
        <taxon>Legionellales</taxon>
        <taxon>Legionellaceae</taxon>
        <taxon>Legionella</taxon>
    </lineage>
</organism>
<dbReference type="EMBL" id="LN614830">
    <property type="protein sequence ID" value="CEG62163.1"/>
    <property type="molecule type" value="Genomic_DNA"/>
</dbReference>
<dbReference type="OrthoDB" id="5653380at2"/>
<evidence type="ECO:0000256" key="1">
    <source>
        <dbReference type="SAM" id="Coils"/>
    </source>
</evidence>
<sequence length="319" mass="37273">MTEKYASASVQVIERAIFNEKQDRAESTDPSKYDTSISLKYRIRLIILRELYCEKMPPQVTEKSLKKWQELAQAYTNLEKTLCNEAEATLREGSEETLQSEIRKLEIYIQKTGLEGSVEESEFFPEIPAKSSTRDFLKLIAEVKKRHLSVSLRESQDCINSLTEKSEELVNKIKENEENLSRLKEKEGELNDNKLSLEKSFTWLERWGLEDINKQANVFKQLVFWVYNFFSSQRIQDRSLVLSRQIRDAYSASTENVQNISNLKSEIKELKRHHQNLEKDLNEAKKRNATALKLITPKSEPTVKETDEPLPIYYPKRLT</sequence>
<accession>A0A098GI52</accession>
<dbReference type="AlphaFoldDB" id="A0A098GI52"/>
<evidence type="ECO:0000313" key="2">
    <source>
        <dbReference type="EMBL" id="CEG62163.1"/>
    </source>
</evidence>
<feature type="coiled-coil region" evidence="1">
    <location>
        <begin position="159"/>
        <end position="200"/>
    </location>
</feature>
<keyword evidence="1" id="KW-0175">Coiled coil</keyword>
<dbReference type="HOGENOM" id="CLU_831353_0_0_6"/>
<protein>
    <submittedName>
        <fullName evidence="2">Uncharacterized protein</fullName>
    </submittedName>
</protein>
<dbReference type="RefSeq" id="WP_058393268.1">
    <property type="nucleotide sequence ID" value="NZ_CP020614.1"/>
</dbReference>
<name>A0A098GI52_LEGMI</name>